<dbReference type="InterPro" id="IPR036397">
    <property type="entry name" value="RNaseH_sf"/>
</dbReference>
<evidence type="ECO:0000313" key="3">
    <source>
        <dbReference type="EMBL" id="ESN90127.1"/>
    </source>
</evidence>
<dbReference type="GO" id="GO:0003676">
    <property type="term" value="F:nucleic acid binding"/>
    <property type="evidence" value="ECO:0007669"/>
    <property type="project" value="InterPro"/>
</dbReference>
<evidence type="ECO:0000259" key="2">
    <source>
        <dbReference type="Pfam" id="PF00075"/>
    </source>
</evidence>
<reference evidence="3 5" key="2">
    <citation type="journal article" date="2013" name="Nature">
        <title>Insights into bilaterian evolution from three spiralian genomes.</title>
        <authorList>
            <person name="Simakov O."/>
            <person name="Marletaz F."/>
            <person name="Cho S.J."/>
            <person name="Edsinger-Gonzales E."/>
            <person name="Havlak P."/>
            <person name="Hellsten U."/>
            <person name="Kuo D.H."/>
            <person name="Larsson T."/>
            <person name="Lv J."/>
            <person name="Arendt D."/>
            <person name="Savage R."/>
            <person name="Osoegawa K."/>
            <person name="de Jong P."/>
            <person name="Grimwood J."/>
            <person name="Chapman J.A."/>
            <person name="Shapiro H."/>
            <person name="Aerts A."/>
            <person name="Otillar R.P."/>
            <person name="Terry A.Y."/>
            <person name="Boore J.L."/>
            <person name="Grigoriev I.V."/>
            <person name="Lindberg D.R."/>
            <person name="Seaver E.C."/>
            <person name="Weisblat D.A."/>
            <person name="Putnam N.H."/>
            <person name="Rokhsar D.S."/>
        </authorList>
    </citation>
    <scope>NUCLEOTIDE SEQUENCE</scope>
</reference>
<proteinExistence type="predicted"/>
<feature type="compositionally biased region" description="Basic and acidic residues" evidence="1">
    <location>
        <begin position="101"/>
        <end position="114"/>
    </location>
</feature>
<dbReference type="InParanoid" id="T1FIT3"/>
<dbReference type="InterPro" id="IPR012337">
    <property type="entry name" value="RNaseH-like_sf"/>
</dbReference>
<dbReference type="InterPro" id="IPR002156">
    <property type="entry name" value="RNaseH_domain"/>
</dbReference>
<dbReference type="Pfam" id="PF00075">
    <property type="entry name" value="RNase_H"/>
    <property type="match status" value="1"/>
</dbReference>
<evidence type="ECO:0000256" key="1">
    <source>
        <dbReference type="SAM" id="MobiDB-lite"/>
    </source>
</evidence>
<dbReference type="AlphaFoldDB" id="T1FIT3"/>
<feature type="region of interest" description="Disordered" evidence="1">
    <location>
        <begin position="92"/>
        <end position="114"/>
    </location>
</feature>
<dbReference type="Proteomes" id="UP000015101">
    <property type="component" value="Unassembled WGS sequence"/>
</dbReference>
<gene>
    <name evidence="4" type="primary">20208732</name>
    <name evidence="3" type="ORF">HELRODRAFT_182824</name>
</gene>
<dbReference type="OrthoDB" id="7765170at2759"/>
<dbReference type="GeneID" id="20208732"/>
<reference evidence="4" key="3">
    <citation type="submission" date="2015-06" db="UniProtKB">
        <authorList>
            <consortium name="EnsemblMetazoa"/>
        </authorList>
    </citation>
    <scope>IDENTIFICATION</scope>
</reference>
<feature type="domain" description="RNase H type-1" evidence="2">
    <location>
        <begin position="46"/>
        <end position="89"/>
    </location>
</feature>
<evidence type="ECO:0000313" key="4">
    <source>
        <dbReference type="EnsemblMetazoa" id="HelroP182824"/>
    </source>
</evidence>
<dbReference type="CTD" id="20208732"/>
<dbReference type="KEGG" id="hro:HELRODRAFT_182824"/>
<dbReference type="HOGENOM" id="CLU_2123760_0_0_1"/>
<reference evidence="5" key="1">
    <citation type="submission" date="2012-12" db="EMBL/GenBank/DDBJ databases">
        <authorList>
            <person name="Hellsten U."/>
            <person name="Grimwood J."/>
            <person name="Chapman J.A."/>
            <person name="Shapiro H."/>
            <person name="Aerts A."/>
            <person name="Otillar R.P."/>
            <person name="Terry A.Y."/>
            <person name="Boore J.L."/>
            <person name="Simakov O."/>
            <person name="Marletaz F."/>
            <person name="Cho S.-J."/>
            <person name="Edsinger-Gonzales E."/>
            <person name="Havlak P."/>
            <person name="Kuo D.-H."/>
            <person name="Larsson T."/>
            <person name="Lv J."/>
            <person name="Arendt D."/>
            <person name="Savage R."/>
            <person name="Osoegawa K."/>
            <person name="de Jong P."/>
            <person name="Lindberg D.R."/>
            <person name="Seaver E.C."/>
            <person name="Weisblat D.A."/>
            <person name="Putnam N.H."/>
            <person name="Grigoriev I.V."/>
            <person name="Rokhsar D.S."/>
        </authorList>
    </citation>
    <scope>NUCLEOTIDE SEQUENCE</scope>
</reference>
<dbReference type="GO" id="GO:0004523">
    <property type="term" value="F:RNA-DNA hybrid ribonuclease activity"/>
    <property type="evidence" value="ECO:0007669"/>
    <property type="project" value="InterPro"/>
</dbReference>
<dbReference type="EMBL" id="AMQM01008422">
    <property type="status" value="NOT_ANNOTATED_CDS"/>
    <property type="molecule type" value="Genomic_DNA"/>
</dbReference>
<dbReference type="EMBL" id="KB097773">
    <property type="protein sequence ID" value="ESN90127.1"/>
    <property type="molecule type" value="Genomic_DNA"/>
</dbReference>
<organism evidence="4 5">
    <name type="scientific">Helobdella robusta</name>
    <name type="common">Californian leech</name>
    <dbReference type="NCBI Taxonomy" id="6412"/>
    <lineage>
        <taxon>Eukaryota</taxon>
        <taxon>Metazoa</taxon>
        <taxon>Spiralia</taxon>
        <taxon>Lophotrochozoa</taxon>
        <taxon>Annelida</taxon>
        <taxon>Clitellata</taxon>
        <taxon>Hirudinea</taxon>
        <taxon>Rhynchobdellida</taxon>
        <taxon>Glossiphoniidae</taxon>
        <taxon>Helobdella</taxon>
    </lineage>
</organism>
<sequence length="114" mass="13061">MLLPLKGPIHDPTCVQDCLRGGDKNYEVLTDSMSTLLPLKQYHPRQLLTVQMQNKIHDILSNKNNLTLIWIPSHIGNEGNERIDKLASQVHLDRPPIIPKPHHDIKSEDKRPHT</sequence>
<dbReference type="SUPFAM" id="SSF53098">
    <property type="entry name" value="Ribonuclease H-like"/>
    <property type="match status" value="1"/>
</dbReference>
<dbReference type="EnsemblMetazoa" id="HelroT182824">
    <property type="protein sequence ID" value="HelroP182824"/>
    <property type="gene ID" value="HelroG182824"/>
</dbReference>
<dbReference type="RefSeq" id="XP_009031797.1">
    <property type="nucleotide sequence ID" value="XM_009033549.1"/>
</dbReference>
<evidence type="ECO:0000313" key="5">
    <source>
        <dbReference type="Proteomes" id="UP000015101"/>
    </source>
</evidence>
<dbReference type="Gene3D" id="3.30.420.10">
    <property type="entry name" value="Ribonuclease H-like superfamily/Ribonuclease H"/>
    <property type="match status" value="1"/>
</dbReference>
<name>T1FIT3_HELRO</name>
<protein>
    <recommendedName>
        <fullName evidence="2">RNase H type-1 domain-containing protein</fullName>
    </recommendedName>
</protein>
<keyword evidence="5" id="KW-1185">Reference proteome</keyword>
<accession>T1FIT3</accession>